<feature type="compositionally biased region" description="Basic and acidic residues" evidence="1">
    <location>
        <begin position="1"/>
        <end position="11"/>
    </location>
</feature>
<comment type="caution">
    <text evidence="2">The sequence shown here is derived from an EMBL/GenBank/DDBJ whole genome shotgun (WGS) entry which is preliminary data.</text>
</comment>
<dbReference type="Gramene" id="TVU13569">
    <property type="protein sequence ID" value="TVU13569"/>
    <property type="gene ID" value="EJB05_40629"/>
</dbReference>
<dbReference type="AlphaFoldDB" id="A0A5J9TQ93"/>
<reference evidence="2 3" key="1">
    <citation type="journal article" date="2019" name="Sci. Rep.">
        <title>A high-quality genome of Eragrostis curvula grass provides insights into Poaceae evolution and supports new strategies to enhance forage quality.</title>
        <authorList>
            <person name="Carballo J."/>
            <person name="Santos B.A.C.M."/>
            <person name="Zappacosta D."/>
            <person name="Garbus I."/>
            <person name="Selva J.P."/>
            <person name="Gallo C.A."/>
            <person name="Diaz A."/>
            <person name="Albertini E."/>
            <person name="Caccamo M."/>
            <person name="Echenique V."/>
        </authorList>
    </citation>
    <scope>NUCLEOTIDE SEQUENCE [LARGE SCALE GENOMIC DNA]</scope>
    <source>
        <strain evidence="3">cv. Victoria</strain>
        <tissue evidence="2">Leaf</tissue>
    </source>
</reference>
<evidence type="ECO:0000313" key="3">
    <source>
        <dbReference type="Proteomes" id="UP000324897"/>
    </source>
</evidence>
<dbReference type="Proteomes" id="UP000324897">
    <property type="component" value="Unassembled WGS sequence"/>
</dbReference>
<dbReference type="EMBL" id="RWGY01000034">
    <property type="protein sequence ID" value="TVU13569.1"/>
    <property type="molecule type" value="Genomic_DNA"/>
</dbReference>
<protein>
    <submittedName>
        <fullName evidence="2">Uncharacterized protein</fullName>
    </submittedName>
</protein>
<feature type="non-terminal residue" evidence="2">
    <location>
        <position position="1"/>
    </location>
</feature>
<feature type="region of interest" description="Disordered" evidence="1">
    <location>
        <begin position="1"/>
        <end position="24"/>
    </location>
</feature>
<evidence type="ECO:0000256" key="1">
    <source>
        <dbReference type="SAM" id="MobiDB-lite"/>
    </source>
</evidence>
<feature type="compositionally biased region" description="Low complexity" evidence="1">
    <location>
        <begin position="12"/>
        <end position="24"/>
    </location>
</feature>
<proteinExistence type="predicted"/>
<organism evidence="2 3">
    <name type="scientific">Eragrostis curvula</name>
    <name type="common">weeping love grass</name>
    <dbReference type="NCBI Taxonomy" id="38414"/>
    <lineage>
        <taxon>Eukaryota</taxon>
        <taxon>Viridiplantae</taxon>
        <taxon>Streptophyta</taxon>
        <taxon>Embryophyta</taxon>
        <taxon>Tracheophyta</taxon>
        <taxon>Spermatophyta</taxon>
        <taxon>Magnoliopsida</taxon>
        <taxon>Liliopsida</taxon>
        <taxon>Poales</taxon>
        <taxon>Poaceae</taxon>
        <taxon>PACMAD clade</taxon>
        <taxon>Chloridoideae</taxon>
        <taxon>Eragrostideae</taxon>
        <taxon>Eragrostidinae</taxon>
        <taxon>Eragrostis</taxon>
    </lineage>
</organism>
<gene>
    <name evidence="2" type="ORF">EJB05_40629</name>
</gene>
<sequence length="66" mass="7476">MTHLTKEEKRSTMTTTSTRTLRTRLALPRTTPVEMEDTASLIAACQAIKHLDSSMDVMIVGQEQRR</sequence>
<name>A0A5J9TQ93_9POAL</name>
<accession>A0A5J9TQ93</accession>
<evidence type="ECO:0000313" key="2">
    <source>
        <dbReference type="EMBL" id="TVU13569.1"/>
    </source>
</evidence>
<keyword evidence="3" id="KW-1185">Reference proteome</keyword>